<organism evidence="1 2">
    <name type="scientific">Penicillium cf. griseofulvum</name>
    <dbReference type="NCBI Taxonomy" id="2972120"/>
    <lineage>
        <taxon>Eukaryota</taxon>
        <taxon>Fungi</taxon>
        <taxon>Dikarya</taxon>
        <taxon>Ascomycota</taxon>
        <taxon>Pezizomycotina</taxon>
        <taxon>Eurotiomycetes</taxon>
        <taxon>Eurotiomycetidae</taxon>
        <taxon>Eurotiales</taxon>
        <taxon>Aspergillaceae</taxon>
        <taxon>Penicillium</taxon>
    </lineage>
</organism>
<comment type="caution">
    <text evidence="1">The sequence shown here is derived from an EMBL/GenBank/DDBJ whole genome shotgun (WGS) entry which is preliminary data.</text>
</comment>
<dbReference type="Proteomes" id="UP001150879">
    <property type="component" value="Unassembled WGS sequence"/>
</dbReference>
<dbReference type="OrthoDB" id="5795902at2759"/>
<protein>
    <submittedName>
        <fullName evidence="1">Aldolase-type TIM barrel</fullName>
    </submittedName>
</protein>
<dbReference type="EMBL" id="JAPQKP010000006">
    <property type="protein sequence ID" value="KAJ5185576.1"/>
    <property type="molecule type" value="Genomic_DNA"/>
</dbReference>
<proteinExistence type="predicted"/>
<accession>A0A9W9M102</accession>
<reference evidence="1" key="1">
    <citation type="submission" date="2022-11" db="EMBL/GenBank/DDBJ databases">
        <authorList>
            <person name="Petersen C."/>
        </authorList>
    </citation>
    <scope>NUCLEOTIDE SEQUENCE</scope>
    <source>
        <strain evidence="1">IBT 16849</strain>
    </source>
</reference>
<sequence length="123" mass="13182">MSETSPTICWETTALTIDIVQNEAGAICVRSILPARAKAQKSASLLIKSSELPLVSVKLAGEVTIRLSIYGAIPVLRSLATITNECQDTKITVTQLSSIAVGGLTTKSKEWYHDYTLLTATNS</sequence>
<reference evidence="1" key="2">
    <citation type="journal article" date="2023" name="IMA Fungus">
        <title>Comparative genomic study of the Penicillium genus elucidates a diverse pangenome and 15 lateral gene transfer events.</title>
        <authorList>
            <person name="Petersen C."/>
            <person name="Sorensen T."/>
            <person name="Nielsen M.R."/>
            <person name="Sondergaard T.E."/>
            <person name="Sorensen J.L."/>
            <person name="Fitzpatrick D.A."/>
            <person name="Frisvad J.C."/>
            <person name="Nielsen K.L."/>
        </authorList>
    </citation>
    <scope>NUCLEOTIDE SEQUENCE</scope>
    <source>
        <strain evidence="1">IBT 16849</strain>
    </source>
</reference>
<evidence type="ECO:0000313" key="1">
    <source>
        <dbReference type="EMBL" id="KAJ5185576.1"/>
    </source>
</evidence>
<keyword evidence="2" id="KW-1185">Reference proteome</keyword>
<evidence type="ECO:0000313" key="2">
    <source>
        <dbReference type="Proteomes" id="UP001150879"/>
    </source>
</evidence>
<name>A0A9W9M102_9EURO</name>
<dbReference type="AlphaFoldDB" id="A0A9W9M102"/>
<gene>
    <name evidence="1" type="ORF">N7472_010416</name>
</gene>